<evidence type="ECO:0000313" key="2">
    <source>
        <dbReference type="Proteomes" id="UP000308230"/>
    </source>
</evidence>
<keyword evidence="1" id="KW-0449">Lipoprotein</keyword>
<dbReference type="RefSeq" id="WP_138129683.1">
    <property type="nucleotide sequence ID" value="NZ_SWLG01000037.1"/>
</dbReference>
<reference evidence="1 2" key="1">
    <citation type="submission" date="2019-04" db="EMBL/GenBank/DDBJ databases">
        <title>Bacillus caeni sp. nov., a bacterium isolated from mangrove sediment.</title>
        <authorList>
            <person name="Huang H."/>
            <person name="Mo K."/>
            <person name="Hu Y."/>
        </authorList>
    </citation>
    <scope>NUCLEOTIDE SEQUENCE [LARGE SCALE GENOMIC DNA]</scope>
    <source>
        <strain evidence="1 2">HB172195</strain>
    </source>
</reference>
<organism evidence="1 2">
    <name type="scientific">Exobacillus caeni</name>
    <dbReference type="NCBI Taxonomy" id="2574798"/>
    <lineage>
        <taxon>Bacteria</taxon>
        <taxon>Bacillati</taxon>
        <taxon>Bacillota</taxon>
        <taxon>Bacilli</taxon>
        <taxon>Bacillales</taxon>
        <taxon>Guptibacillaceae</taxon>
        <taxon>Exobacillus</taxon>
    </lineage>
</organism>
<gene>
    <name evidence="1" type="ORF">FCL54_23265</name>
</gene>
<dbReference type="SUPFAM" id="SSF89392">
    <property type="entry name" value="Prokaryotic lipoproteins and lipoprotein localization factors"/>
    <property type="match status" value="1"/>
</dbReference>
<dbReference type="Proteomes" id="UP000308230">
    <property type="component" value="Unassembled WGS sequence"/>
</dbReference>
<dbReference type="PANTHER" id="PTHR37507:SF2">
    <property type="entry name" value="SPORULATION PROTEIN YDCC"/>
    <property type="match status" value="1"/>
</dbReference>
<proteinExistence type="predicted"/>
<dbReference type="PROSITE" id="PS51257">
    <property type="entry name" value="PROKAR_LIPOPROTEIN"/>
    <property type="match status" value="1"/>
</dbReference>
<dbReference type="OrthoDB" id="9785380at2"/>
<evidence type="ECO:0000313" key="1">
    <source>
        <dbReference type="EMBL" id="TLS34905.1"/>
    </source>
</evidence>
<dbReference type="AlphaFoldDB" id="A0A5R9F507"/>
<keyword evidence="2" id="KW-1185">Reference proteome</keyword>
<accession>A0A5R9F507</accession>
<comment type="caution">
    <text evidence="1">The sequence shown here is derived from an EMBL/GenBank/DDBJ whole genome shotgun (WGS) entry which is preliminary data.</text>
</comment>
<dbReference type="EMBL" id="SWLG01000037">
    <property type="protein sequence ID" value="TLS34905.1"/>
    <property type="molecule type" value="Genomic_DNA"/>
</dbReference>
<name>A0A5R9F507_9BACL</name>
<protein>
    <submittedName>
        <fullName evidence="1">Outer membrane lipoprotein carrier protein LolA</fullName>
    </submittedName>
</protein>
<dbReference type="Gene3D" id="2.50.20.10">
    <property type="entry name" value="Lipoprotein localisation LolA/LolB/LppX"/>
    <property type="match status" value="1"/>
</dbReference>
<dbReference type="InterPro" id="IPR052944">
    <property type="entry name" value="Sporulation_related"/>
</dbReference>
<sequence>MKRIGSILLVGLIFMVVLSGCGQKSQEDVMSSIDKKLNELESYRVNAQMTLETGEEPQKYDVEIWYKKPSFYRVKLKNANQEQNQIILRNDEGVFVLTPALNKSFRFQSDWPENGSQAYLYNTLASDILNDSDAGFEAKENDYVFDTKANYQNKNLARQEITLKKKDLAPKQVKILNQDMKVLVTVDFSKMEFNPKFDKDAFDMERNMTAAQLEVPVIAANSAPLEVLYPMYEPQGTGLSEQKEVSDGKVVLSYTGEKSFTLIEEKSETAMETSAPVQVSAGEPVDLGFAVGVMTDNTITWSHNGVDYFLASNDLSKEEMASVARSVYGTTVK</sequence>
<dbReference type="InterPro" id="IPR029046">
    <property type="entry name" value="LolA/LolB/LppX"/>
</dbReference>
<dbReference type="PANTHER" id="PTHR37507">
    <property type="entry name" value="SPORULATION PROTEIN YDCC"/>
    <property type="match status" value="1"/>
</dbReference>